<feature type="compositionally biased region" description="Polar residues" evidence="1">
    <location>
        <begin position="96"/>
        <end position="107"/>
    </location>
</feature>
<keyword evidence="3" id="KW-1185">Reference proteome</keyword>
<comment type="caution">
    <text evidence="2">The sequence shown here is derived from an EMBL/GenBank/DDBJ whole genome shotgun (WGS) entry which is preliminary data.</text>
</comment>
<name>A0ABQ7KQE6_BRACM</name>
<evidence type="ECO:0000313" key="2">
    <source>
        <dbReference type="EMBL" id="KAG5375321.1"/>
    </source>
</evidence>
<evidence type="ECO:0000313" key="3">
    <source>
        <dbReference type="Proteomes" id="UP000823674"/>
    </source>
</evidence>
<feature type="region of interest" description="Disordered" evidence="1">
    <location>
        <begin position="1"/>
        <end position="107"/>
    </location>
</feature>
<dbReference type="Proteomes" id="UP000823674">
    <property type="component" value="Chromosome A10"/>
</dbReference>
<gene>
    <name evidence="2" type="primary">A10g501870.1_BraROA</name>
    <name evidence="2" type="ORF">IGI04_039917</name>
</gene>
<evidence type="ECO:0000256" key="1">
    <source>
        <dbReference type="SAM" id="MobiDB-lite"/>
    </source>
</evidence>
<reference evidence="2 3" key="1">
    <citation type="submission" date="2021-03" db="EMBL/GenBank/DDBJ databases">
        <authorList>
            <person name="King G.J."/>
            <person name="Bancroft I."/>
            <person name="Baten A."/>
            <person name="Bloomfield J."/>
            <person name="Borpatragohain P."/>
            <person name="He Z."/>
            <person name="Irish N."/>
            <person name="Irwin J."/>
            <person name="Liu K."/>
            <person name="Mauleon R.P."/>
            <person name="Moore J."/>
            <person name="Morris R."/>
            <person name="Ostergaard L."/>
            <person name="Wang B."/>
            <person name="Wells R."/>
        </authorList>
    </citation>
    <scope>NUCLEOTIDE SEQUENCE [LARGE SCALE GENOMIC DNA]</scope>
    <source>
        <strain evidence="2">R-o-18</strain>
        <tissue evidence="2">Leaf</tissue>
    </source>
</reference>
<feature type="compositionally biased region" description="Basic residues" evidence="1">
    <location>
        <begin position="7"/>
        <end position="19"/>
    </location>
</feature>
<dbReference type="EMBL" id="JADBGQ010000010">
    <property type="protein sequence ID" value="KAG5375321.1"/>
    <property type="molecule type" value="Genomic_DNA"/>
</dbReference>
<sequence length="107" mass="11977">MSMRNSPKMKKPLRERKKKVSEVRKERGLNGETSGSVDRQTEKKLGESRSRHGARRGGKSQTAPSRRSRAAGVRSQLYPSRRPRYTGDKSHRKKSATGTSFISSSSS</sequence>
<feature type="compositionally biased region" description="Basic and acidic residues" evidence="1">
    <location>
        <begin position="39"/>
        <end position="50"/>
    </location>
</feature>
<protein>
    <submittedName>
        <fullName evidence="2">Uncharacterized protein</fullName>
    </submittedName>
</protein>
<feature type="compositionally biased region" description="Basic and acidic residues" evidence="1">
    <location>
        <begin position="20"/>
        <end position="29"/>
    </location>
</feature>
<organism evidence="2 3">
    <name type="scientific">Brassica rapa subsp. trilocularis</name>
    <dbReference type="NCBI Taxonomy" id="1813537"/>
    <lineage>
        <taxon>Eukaryota</taxon>
        <taxon>Viridiplantae</taxon>
        <taxon>Streptophyta</taxon>
        <taxon>Embryophyta</taxon>
        <taxon>Tracheophyta</taxon>
        <taxon>Spermatophyta</taxon>
        <taxon>Magnoliopsida</taxon>
        <taxon>eudicotyledons</taxon>
        <taxon>Gunneridae</taxon>
        <taxon>Pentapetalae</taxon>
        <taxon>rosids</taxon>
        <taxon>malvids</taxon>
        <taxon>Brassicales</taxon>
        <taxon>Brassicaceae</taxon>
        <taxon>Brassiceae</taxon>
        <taxon>Brassica</taxon>
    </lineage>
</organism>
<accession>A0ABQ7KQE6</accession>
<proteinExistence type="predicted"/>